<accession>A0A5B7E5U9</accession>
<dbReference type="Proteomes" id="UP000324222">
    <property type="component" value="Unassembled WGS sequence"/>
</dbReference>
<evidence type="ECO:0000313" key="1">
    <source>
        <dbReference type="EMBL" id="MPC29382.1"/>
    </source>
</evidence>
<name>A0A5B7E5U9_PORTR</name>
<comment type="caution">
    <text evidence="1">The sequence shown here is derived from an EMBL/GenBank/DDBJ whole genome shotgun (WGS) entry which is preliminary data.</text>
</comment>
<proteinExistence type="predicted"/>
<sequence length="100" mass="11486">MGKLKDHMRINSSAFSDMRYSRLCYFGRPLPATSRPCNSHHAGLPRHRQLACLRLFRYFIILLSLHPRCNGTHLQETPSICFFPYAILCNGDATPTVSKY</sequence>
<reference evidence="1 2" key="1">
    <citation type="submission" date="2019-05" db="EMBL/GenBank/DDBJ databases">
        <title>Another draft genome of Portunus trituberculatus and its Hox gene families provides insights of decapod evolution.</title>
        <authorList>
            <person name="Jeong J.-H."/>
            <person name="Song I."/>
            <person name="Kim S."/>
            <person name="Choi T."/>
            <person name="Kim D."/>
            <person name="Ryu S."/>
            <person name="Kim W."/>
        </authorList>
    </citation>
    <scope>NUCLEOTIDE SEQUENCE [LARGE SCALE GENOMIC DNA]</scope>
    <source>
        <tissue evidence="1">Muscle</tissue>
    </source>
</reference>
<dbReference type="AlphaFoldDB" id="A0A5B7E5U9"/>
<keyword evidence="2" id="KW-1185">Reference proteome</keyword>
<protein>
    <submittedName>
        <fullName evidence="1">Uncharacterized protein</fullName>
    </submittedName>
</protein>
<gene>
    <name evidence="1" type="ORF">E2C01_022611</name>
</gene>
<organism evidence="1 2">
    <name type="scientific">Portunus trituberculatus</name>
    <name type="common">Swimming crab</name>
    <name type="synonym">Neptunus trituberculatus</name>
    <dbReference type="NCBI Taxonomy" id="210409"/>
    <lineage>
        <taxon>Eukaryota</taxon>
        <taxon>Metazoa</taxon>
        <taxon>Ecdysozoa</taxon>
        <taxon>Arthropoda</taxon>
        <taxon>Crustacea</taxon>
        <taxon>Multicrustacea</taxon>
        <taxon>Malacostraca</taxon>
        <taxon>Eumalacostraca</taxon>
        <taxon>Eucarida</taxon>
        <taxon>Decapoda</taxon>
        <taxon>Pleocyemata</taxon>
        <taxon>Brachyura</taxon>
        <taxon>Eubrachyura</taxon>
        <taxon>Portunoidea</taxon>
        <taxon>Portunidae</taxon>
        <taxon>Portuninae</taxon>
        <taxon>Portunus</taxon>
    </lineage>
</organism>
<evidence type="ECO:0000313" key="2">
    <source>
        <dbReference type="Proteomes" id="UP000324222"/>
    </source>
</evidence>
<dbReference type="EMBL" id="VSRR010002062">
    <property type="protein sequence ID" value="MPC29382.1"/>
    <property type="molecule type" value="Genomic_DNA"/>
</dbReference>